<dbReference type="Proteomes" id="UP000295351">
    <property type="component" value="Unassembled WGS sequence"/>
</dbReference>
<evidence type="ECO:0000313" key="1">
    <source>
        <dbReference type="EMBL" id="TCN41427.1"/>
    </source>
</evidence>
<keyword evidence="2" id="KW-1185">Reference proteome</keyword>
<proteinExistence type="predicted"/>
<dbReference type="RefSeq" id="WP_162853106.1">
    <property type="nucleotide sequence ID" value="NZ_BAABEI010000012.1"/>
</dbReference>
<dbReference type="EMBL" id="SLVX01000013">
    <property type="protein sequence ID" value="TCN41427.1"/>
    <property type="molecule type" value="Genomic_DNA"/>
</dbReference>
<protein>
    <submittedName>
        <fullName evidence="1">Uncharacterized protein</fullName>
    </submittedName>
</protein>
<sequence>MYIWRPILADPRMCEYIDLNTRLTIDDLANFHEALDLKEAIHEHARKEQERKR</sequence>
<dbReference type="AlphaFoldDB" id="A0A4R2CK41"/>
<accession>A0A4R2CK41</accession>
<name>A0A4R2CK41_SHIGR</name>
<evidence type="ECO:0000313" key="2">
    <source>
        <dbReference type="Proteomes" id="UP000295351"/>
    </source>
</evidence>
<reference evidence="1 2" key="1">
    <citation type="submission" date="2019-03" db="EMBL/GenBank/DDBJ databases">
        <title>Genomic Encyclopedia of Type Strains, Phase IV (KMG-IV): sequencing the most valuable type-strain genomes for metagenomic binning, comparative biology and taxonomic classification.</title>
        <authorList>
            <person name="Goeker M."/>
        </authorList>
    </citation>
    <scope>NUCLEOTIDE SEQUENCE [LARGE SCALE GENOMIC DNA]</scope>
    <source>
        <strain evidence="1 2">DSM 18401</strain>
    </source>
</reference>
<organism evidence="1 2">
    <name type="scientific">Shinella granuli</name>
    <dbReference type="NCBI Taxonomy" id="323621"/>
    <lineage>
        <taxon>Bacteria</taxon>
        <taxon>Pseudomonadati</taxon>
        <taxon>Pseudomonadota</taxon>
        <taxon>Alphaproteobacteria</taxon>
        <taxon>Hyphomicrobiales</taxon>
        <taxon>Rhizobiaceae</taxon>
        <taxon>Shinella</taxon>
    </lineage>
</organism>
<comment type="caution">
    <text evidence="1">The sequence shown here is derived from an EMBL/GenBank/DDBJ whole genome shotgun (WGS) entry which is preliminary data.</text>
</comment>
<gene>
    <name evidence="1" type="ORF">EV665_11312</name>
</gene>